<organism evidence="1 2">
    <name type="scientific">Durusdinium trenchii</name>
    <dbReference type="NCBI Taxonomy" id="1381693"/>
    <lineage>
        <taxon>Eukaryota</taxon>
        <taxon>Sar</taxon>
        <taxon>Alveolata</taxon>
        <taxon>Dinophyceae</taxon>
        <taxon>Suessiales</taxon>
        <taxon>Symbiodiniaceae</taxon>
        <taxon>Durusdinium</taxon>
    </lineage>
</organism>
<dbReference type="Proteomes" id="UP001642464">
    <property type="component" value="Unassembled WGS sequence"/>
</dbReference>
<accession>A0ABP0L197</accession>
<protein>
    <submittedName>
        <fullName evidence="1">Uncharacterized protein</fullName>
    </submittedName>
</protein>
<sequence length="53" mass="6000">SRDGQRALINEQNRLCQPKARLSSEEITCIMLLDALTQPEKSSGTLWQQRTSP</sequence>
<feature type="non-terminal residue" evidence="1">
    <location>
        <position position="1"/>
    </location>
</feature>
<gene>
    <name evidence="1" type="ORF">SCF082_LOCUS20267</name>
</gene>
<reference evidence="1 2" key="1">
    <citation type="submission" date="2024-02" db="EMBL/GenBank/DDBJ databases">
        <authorList>
            <person name="Chen Y."/>
            <person name="Shah S."/>
            <person name="Dougan E. K."/>
            <person name="Thang M."/>
            <person name="Chan C."/>
        </authorList>
    </citation>
    <scope>NUCLEOTIDE SEQUENCE [LARGE SCALE GENOMIC DNA]</scope>
</reference>
<keyword evidence="2" id="KW-1185">Reference proteome</keyword>
<comment type="caution">
    <text evidence="1">The sequence shown here is derived from an EMBL/GenBank/DDBJ whole genome shotgun (WGS) entry which is preliminary data.</text>
</comment>
<evidence type="ECO:0000313" key="2">
    <source>
        <dbReference type="Proteomes" id="UP001642464"/>
    </source>
</evidence>
<dbReference type="EMBL" id="CAXAMM010014102">
    <property type="protein sequence ID" value="CAK9032923.1"/>
    <property type="molecule type" value="Genomic_DNA"/>
</dbReference>
<feature type="non-terminal residue" evidence="1">
    <location>
        <position position="53"/>
    </location>
</feature>
<proteinExistence type="predicted"/>
<name>A0ABP0L197_9DINO</name>
<evidence type="ECO:0000313" key="1">
    <source>
        <dbReference type="EMBL" id="CAK9032923.1"/>
    </source>
</evidence>